<dbReference type="Proteomes" id="UP000295493">
    <property type="component" value="Unassembled WGS sequence"/>
</dbReference>
<feature type="transmembrane region" description="Helical" evidence="3">
    <location>
        <begin position="173"/>
        <end position="193"/>
    </location>
</feature>
<dbReference type="GO" id="GO:0005886">
    <property type="term" value="C:plasma membrane"/>
    <property type="evidence" value="ECO:0007669"/>
    <property type="project" value="TreeGrafter"/>
</dbReference>
<dbReference type="GO" id="GO:0006814">
    <property type="term" value="P:sodium ion transport"/>
    <property type="evidence" value="ECO:0007669"/>
    <property type="project" value="InterPro"/>
</dbReference>
<dbReference type="CDD" id="cd17332">
    <property type="entry name" value="MFS_MelB_like"/>
    <property type="match status" value="1"/>
</dbReference>
<feature type="transmembrane region" description="Helical" evidence="3">
    <location>
        <begin position="252"/>
        <end position="275"/>
    </location>
</feature>
<dbReference type="AlphaFoldDB" id="A0A4R6G0Q6"/>
<feature type="transmembrane region" description="Helical" evidence="3">
    <location>
        <begin position="98"/>
        <end position="117"/>
    </location>
</feature>
<keyword evidence="5" id="KW-1185">Reference proteome</keyword>
<organism evidence="4 5">
    <name type="scientific">Stakelama pacifica</name>
    <dbReference type="NCBI Taxonomy" id="517720"/>
    <lineage>
        <taxon>Bacteria</taxon>
        <taxon>Pseudomonadati</taxon>
        <taxon>Pseudomonadota</taxon>
        <taxon>Alphaproteobacteria</taxon>
        <taxon>Sphingomonadales</taxon>
        <taxon>Sphingomonadaceae</taxon>
        <taxon>Stakelama</taxon>
    </lineage>
</organism>
<dbReference type="PANTHER" id="PTHR11328:SF24">
    <property type="entry name" value="MAJOR FACILITATOR SUPERFAMILY (MFS) PROFILE DOMAIN-CONTAINING PROTEIN"/>
    <property type="match status" value="1"/>
</dbReference>
<keyword evidence="3" id="KW-1133">Transmembrane helix</keyword>
<reference evidence="4 5" key="1">
    <citation type="submission" date="2019-03" db="EMBL/GenBank/DDBJ databases">
        <title>Genomic Encyclopedia of Type Strains, Phase IV (KMG-IV): sequencing the most valuable type-strain genomes for metagenomic binning, comparative biology and taxonomic classification.</title>
        <authorList>
            <person name="Goeker M."/>
        </authorList>
    </citation>
    <scope>NUCLEOTIDE SEQUENCE [LARGE SCALE GENOMIC DNA]</scope>
    <source>
        <strain evidence="4 5">DSM 25059</strain>
    </source>
</reference>
<gene>
    <name evidence="4" type="ORF">EV664_101624</name>
</gene>
<dbReference type="InterPro" id="IPR036259">
    <property type="entry name" value="MFS_trans_sf"/>
</dbReference>
<dbReference type="GO" id="GO:0015293">
    <property type="term" value="F:symporter activity"/>
    <property type="evidence" value="ECO:0007669"/>
    <property type="project" value="InterPro"/>
</dbReference>
<dbReference type="InterPro" id="IPR001927">
    <property type="entry name" value="Na/Gal_symport"/>
</dbReference>
<feature type="transmembrane region" description="Helical" evidence="3">
    <location>
        <begin position="431"/>
        <end position="450"/>
    </location>
</feature>
<sequence length="464" mass="50352">MAATVANHAVERDGGQPGERSTAHIPFIEKICYGFGDAGGTIVTGLIANFLTFYYTDVFGLAPAIVGILFLSLRIFDAISDPLIGIMADRTSTRWGRFRPYLLWTAIPVGLSCFLTFQSPDLSYDGKVVYAAVTYFLLAFSYSLNNVPYCALITRMTDSAREGVSCQSVRFTMVAIASFCVSVGLPIMVRYLGGADIARGYRDGVAILSLAAVVMFLICFLVVRERVVAADTANVPLKLAIANTLKNDQLRWTFLMTLLLIAIFNTKGGAALYFITYVLNGDATYQAMFFGTATVGGFFGSIIVPFFTRRFDVRTVYIWVNLILVAGHFGAFFVPGGHPMLWLLLVGLCCIVLGCTLPLHFTLIQLADQYGEWKLGMRSSGMSFAFNQFFVKLAWALAGVLISGVLVLVSYKAGAGNQTPLSLAGIRMLSTIIPGLMHLALAFATSRLILNGATIARMTAERGA</sequence>
<dbReference type="InterPro" id="IPR039672">
    <property type="entry name" value="MFS_2"/>
</dbReference>
<dbReference type="EMBL" id="SNWD01000001">
    <property type="protein sequence ID" value="TDN87045.1"/>
    <property type="molecule type" value="Genomic_DNA"/>
</dbReference>
<accession>A0A4R6G0Q6</accession>
<comment type="caution">
    <text evidence="4">The sequence shown here is derived from an EMBL/GenBank/DDBJ whole genome shotgun (WGS) entry which is preliminary data.</text>
</comment>
<proteinExistence type="inferred from homology"/>
<dbReference type="Gene3D" id="1.20.1250.20">
    <property type="entry name" value="MFS general substrate transporter like domains"/>
    <property type="match status" value="2"/>
</dbReference>
<protein>
    <submittedName>
        <fullName evidence="4">Sugar (Glycoside-pentoside-hexuronide) transporter</fullName>
    </submittedName>
</protein>
<evidence type="ECO:0000256" key="2">
    <source>
        <dbReference type="SAM" id="MobiDB-lite"/>
    </source>
</evidence>
<feature type="transmembrane region" description="Helical" evidence="3">
    <location>
        <begin position="58"/>
        <end position="77"/>
    </location>
</feature>
<comment type="similarity">
    <text evidence="1">Belongs to the sodium:galactoside symporter (TC 2.A.2) family.</text>
</comment>
<name>A0A4R6G0Q6_9SPHN</name>
<evidence type="ECO:0000256" key="1">
    <source>
        <dbReference type="ARBA" id="ARBA00009617"/>
    </source>
</evidence>
<dbReference type="SUPFAM" id="SSF103473">
    <property type="entry name" value="MFS general substrate transporter"/>
    <property type="match status" value="1"/>
</dbReference>
<feature type="transmembrane region" description="Helical" evidence="3">
    <location>
        <begin position="287"/>
        <end position="307"/>
    </location>
</feature>
<keyword evidence="3" id="KW-0472">Membrane</keyword>
<evidence type="ECO:0000313" key="4">
    <source>
        <dbReference type="EMBL" id="TDN87045.1"/>
    </source>
</evidence>
<evidence type="ECO:0000256" key="3">
    <source>
        <dbReference type="SAM" id="Phobius"/>
    </source>
</evidence>
<dbReference type="PANTHER" id="PTHR11328">
    <property type="entry name" value="MAJOR FACILITATOR SUPERFAMILY DOMAIN-CONTAINING PROTEIN"/>
    <property type="match status" value="1"/>
</dbReference>
<dbReference type="GO" id="GO:0008643">
    <property type="term" value="P:carbohydrate transport"/>
    <property type="evidence" value="ECO:0007669"/>
    <property type="project" value="InterPro"/>
</dbReference>
<feature type="transmembrane region" description="Helical" evidence="3">
    <location>
        <begin position="316"/>
        <end position="334"/>
    </location>
</feature>
<feature type="transmembrane region" description="Helical" evidence="3">
    <location>
        <begin position="129"/>
        <end position="152"/>
    </location>
</feature>
<feature type="transmembrane region" description="Helical" evidence="3">
    <location>
        <begin position="389"/>
        <end position="411"/>
    </location>
</feature>
<dbReference type="NCBIfam" id="TIGR00792">
    <property type="entry name" value="gph"/>
    <property type="match status" value="1"/>
</dbReference>
<feature type="transmembrane region" description="Helical" evidence="3">
    <location>
        <begin position="205"/>
        <end position="223"/>
    </location>
</feature>
<feature type="transmembrane region" description="Helical" evidence="3">
    <location>
        <begin position="340"/>
        <end position="368"/>
    </location>
</feature>
<feature type="region of interest" description="Disordered" evidence="2">
    <location>
        <begin position="1"/>
        <end position="21"/>
    </location>
</feature>
<evidence type="ECO:0000313" key="5">
    <source>
        <dbReference type="Proteomes" id="UP000295493"/>
    </source>
</evidence>
<dbReference type="Pfam" id="PF13347">
    <property type="entry name" value="MFS_2"/>
    <property type="match status" value="1"/>
</dbReference>
<keyword evidence="3" id="KW-0812">Transmembrane</keyword>